<keyword evidence="1" id="KW-0472">Membrane</keyword>
<dbReference type="PANTHER" id="PTHR35337:SF1">
    <property type="entry name" value="SLR1478 PROTEIN"/>
    <property type="match status" value="1"/>
</dbReference>
<feature type="transmembrane region" description="Helical" evidence="1">
    <location>
        <begin position="296"/>
        <end position="315"/>
    </location>
</feature>
<organism evidence="2 3">
    <name type="scientific">Candidatus Nitrosymbiomonas proteolyticus</name>
    <dbReference type="NCBI Taxonomy" id="2608984"/>
    <lineage>
        <taxon>Bacteria</taxon>
        <taxon>Bacillati</taxon>
        <taxon>Armatimonadota</taxon>
        <taxon>Armatimonadota incertae sedis</taxon>
        <taxon>Candidatus Nitrosymbiomonas</taxon>
    </lineage>
</organism>
<feature type="transmembrane region" description="Helical" evidence="1">
    <location>
        <begin position="267"/>
        <end position="290"/>
    </location>
</feature>
<dbReference type="Pfam" id="PF01944">
    <property type="entry name" value="SpoIIM"/>
    <property type="match status" value="1"/>
</dbReference>
<gene>
    <name evidence="2" type="ORF">NPRO_05560</name>
</gene>
<dbReference type="KEGG" id="npy:NPRO_05560"/>
<proteinExistence type="predicted"/>
<evidence type="ECO:0000313" key="2">
    <source>
        <dbReference type="EMBL" id="BBO22961.1"/>
    </source>
</evidence>
<dbReference type="AlphaFoldDB" id="A0A809S8I0"/>
<reference evidence="2" key="1">
    <citation type="journal article" name="DNA Res.">
        <title>The physiological potential of anammox bacteria as revealed by their core genome structure.</title>
        <authorList>
            <person name="Okubo T."/>
            <person name="Toyoda A."/>
            <person name="Fukuhara K."/>
            <person name="Uchiyama I."/>
            <person name="Harigaya Y."/>
            <person name="Kuroiwa M."/>
            <person name="Suzuki T."/>
            <person name="Murakami Y."/>
            <person name="Suwa Y."/>
            <person name="Takami H."/>
        </authorList>
    </citation>
    <scope>NUCLEOTIDE SEQUENCE</scope>
    <source>
        <strain evidence="2">317325-2</strain>
    </source>
</reference>
<evidence type="ECO:0000313" key="3">
    <source>
        <dbReference type="Proteomes" id="UP000662873"/>
    </source>
</evidence>
<dbReference type="Proteomes" id="UP000662873">
    <property type="component" value="Chromosome"/>
</dbReference>
<accession>A0A809S8I0</accession>
<keyword evidence="1" id="KW-0812">Transmembrane</keyword>
<feature type="transmembrane region" description="Helical" evidence="1">
    <location>
        <begin position="104"/>
        <end position="128"/>
    </location>
</feature>
<sequence length="334" mass="36107">MNELLFLKQREPDWKRLTQLSDKADASVSQLKPEDLAEFVRLYRRACDDLALVRTESTNDDLATFLNALCARAYSMIYRTTHRPLGAVLIHAIALSASTVRRRIGAIALSAGVFLGSALFAYACLIYVPGSRDVLVPPEFEGLVEEWKQGEMQEQSGLDSVGASAFYASNNPTVSILASSIAAATFGVGTASILYSNGLMLGTLSHEMASVGKLGFLLLHVMPHGVTELSGIIVSGGAGFLMAWALIHPGRRRRADALREAGKDALVLLVTAVVLMFIAAPIEGFVSFNAAVPNEFRAVLIFGTAFGWGAFWMGFARDFDSREATESRLPTALR</sequence>
<keyword evidence="1" id="KW-1133">Transmembrane helix</keyword>
<evidence type="ECO:0000256" key="1">
    <source>
        <dbReference type="SAM" id="Phobius"/>
    </source>
</evidence>
<feature type="transmembrane region" description="Helical" evidence="1">
    <location>
        <begin position="229"/>
        <end position="247"/>
    </location>
</feature>
<feature type="transmembrane region" description="Helical" evidence="1">
    <location>
        <begin position="174"/>
        <end position="195"/>
    </location>
</feature>
<name>A0A809S8I0_9BACT</name>
<dbReference type="InterPro" id="IPR002798">
    <property type="entry name" value="SpoIIM-like"/>
</dbReference>
<protein>
    <submittedName>
        <fullName evidence="2">Stage II sporulation protein M</fullName>
    </submittedName>
</protein>
<dbReference type="EMBL" id="AP021858">
    <property type="protein sequence ID" value="BBO22961.1"/>
    <property type="molecule type" value="Genomic_DNA"/>
</dbReference>
<dbReference type="PANTHER" id="PTHR35337">
    <property type="entry name" value="SLR1478 PROTEIN"/>
    <property type="match status" value="1"/>
</dbReference>